<dbReference type="Pfam" id="PF20209">
    <property type="entry name" value="DUF6570"/>
    <property type="match status" value="1"/>
</dbReference>
<proteinExistence type="predicted"/>
<sequence length="290" mass="32652">MEFVNTGVIGVMYSIYANIRELPRSEQLYIHGNVVNVQADVNSTVSTLPRSIDESQTIPMKLKGRLNYKHHYQFQNVRPRKVLEAAKFLVKRNELFQNEHIKAQENWLDNPDTRGNDILANQSDGWKEFLTNSHSSLDNSKIHSNLSEITFSEPTQRHDNYAEQLVTDCYGDDGRCEVEEGTSGVTDTLLQEPDMTENVKKVITFAPGKGNKPVYLWTKTLNSCHFPLFTVLLCILHMICSKCCLTKLSAGPRGGKNRAGKTQASCASPIHLEQTLAMSQGWPSPLILLE</sequence>
<feature type="non-terminal residue" evidence="2">
    <location>
        <position position="290"/>
    </location>
</feature>
<organism evidence="2 3">
    <name type="scientific">Acropora cervicornis</name>
    <name type="common">Staghorn coral</name>
    <dbReference type="NCBI Taxonomy" id="6130"/>
    <lineage>
        <taxon>Eukaryota</taxon>
        <taxon>Metazoa</taxon>
        <taxon>Cnidaria</taxon>
        <taxon>Anthozoa</taxon>
        <taxon>Hexacorallia</taxon>
        <taxon>Scleractinia</taxon>
        <taxon>Astrocoeniina</taxon>
        <taxon>Acroporidae</taxon>
        <taxon>Acropora</taxon>
    </lineage>
</organism>
<gene>
    <name evidence="2" type="ORF">P5673_020224</name>
</gene>
<name>A0AAD9QA13_ACRCE</name>
<evidence type="ECO:0000313" key="3">
    <source>
        <dbReference type="Proteomes" id="UP001249851"/>
    </source>
</evidence>
<feature type="domain" description="DUF6570" evidence="1">
    <location>
        <begin position="24"/>
        <end position="102"/>
    </location>
</feature>
<dbReference type="EMBL" id="JARQWQ010000049">
    <property type="protein sequence ID" value="KAK2557483.1"/>
    <property type="molecule type" value="Genomic_DNA"/>
</dbReference>
<dbReference type="InterPro" id="IPR046700">
    <property type="entry name" value="DUF6570"/>
</dbReference>
<comment type="caution">
    <text evidence="2">The sequence shown here is derived from an EMBL/GenBank/DDBJ whole genome shotgun (WGS) entry which is preliminary data.</text>
</comment>
<keyword evidence="3" id="KW-1185">Reference proteome</keyword>
<dbReference type="AlphaFoldDB" id="A0AAD9QA13"/>
<reference evidence="2" key="2">
    <citation type="journal article" date="2023" name="Science">
        <title>Genomic signatures of disease resistance in endangered staghorn corals.</title>
        <authorList>
            <person name="Vollmer S.V."/>
            <person name="Selwyn J.D."/>
            <person name="Despard B.A."/>
            <person name="Roesel C.L."/>
        </authorList>
    </citation>
    <scope>NUCLEOTIDE SEQUENCE</scope>
    <source>
        <strain evidence="2">K2</strain>
    </source>
</reference>
<dbReference type="Proteomes" id="UP001249851">
    <property type="component" value="Unassembled WGS sequence"/>
</dbReference>
<protein>
    <recommendedName>
        <fullName evidence="1">DUF6570 domain-containing protein</fullName>
    </recommendedName>
</protein>
<evidence type="ECO:0000259" key="1">
    <source>
        <dbReference type="Pfam" id="PF20209"/>
    </source>
</evidence>
<evidence type="ECO:0000313" key="2">
    <source>
        <dbReference type="EMBL" id="KAK2557483.1"/>
    </source>
</evidence>
<accession>A0AAD9QA13</accession>
<reference evidence="2" key="1">
    <citation type="journal article" date="2023" name="G3 (Bethesda)">
        <title>Whole genome assembly and annotation of the endangered Caribbean coral Acropora cervicornis.</title>
        <authorList>
            <person name="Selwyn J.D."/>
            <person name="Vollmer S.V."/>
        </authorList>
    </citation>
    <scope>NUCLEOTIDE SEQUENCE</scope>
    <source>
        <strain evidence="2">K2</strain>
    </source>
</reference>